<dbReference type="AlphaFoldDB" id="A0A0N4Y274"/>
<organism evidence="3">
    <name type="scientific">Nippostrongylus brasiliensis</name>
    <name type="common">Rat hookworm</name>
    <dbReference type="NCBI Taxonomy" id="27835"/>
    <lineage>
        <taxon>Eukaryota</taxon>
        <taxon>Metazoa</taxon>
        <taxon>Ecdysozoa</taxon>
        <taxon>Nematoda</taxon>
        <taxon>Chromadorea</taxon>
        <taxon>Rhabditida</taxon>
        <taxon>Rhabditina</taxon>
        <taxon>Rhabditomorpha</taxon>
        <taxon>Strongyloidea</taxon>
        <taxon>Heligmosomidae</taxon>
        <taxon>Nippostrongylus</taxon>
    </lineage>
</organism>
<evidence type="ECO:0000313" key="1">
    <source>
        <dbReference type="EMBL" id="VDL73376.1"/>
    </source>
</evidence>
<sequence length="122" mass="13775">MEVQSNIIDNLNMEKVAPYQLNRGIAALFPKPSAVALWLTLRQLAEPRELAKILKSYSVYVCRICLPRCVEVRQTARELNIEVTMNEIGEATEGRNDDCSLPYNGCLSFRYIAIPARADELS</sequence>
<keyword evidence="2" id="KW-1185">Reference proteome</keyword>
<proteinExistence type="predicted"/>
<dbReference type="WBParaSite" id="NBR_0000978601-mRNA-1">
    <property type="protein sequence ID" value="NBR_0000978601-mRNA-1"/>
    <property type="gene ID" value="NBR_0000978601"/>
</dbReference>
<gene>
    <name evidence="1" type="ORF">NBR_LOCUS9787</name>
</gene>
<reference evidence="1 2" key="2">
    <citation type="submission" date="2018-11" db="EMBL/GenBank/DDBJ databases">
        <authorList>
            <consortium name="Pathogen Informatics"/>
        </authorList>
    </citation>
    <scope>NUCLEOTIDE SEQUENCE [LARGE SCALE GENOMIC DNA]</scope>
</reference>
<dbReference type="EMBL" id="UYSL01020197">
    <property type="protein sequence ID" value="VDL73376.1"/>
    <property type="molecule type" value="Genomic_DNA"/>
</dbReference>
<accession>A0A0N4Y274</accession>
<evidence type="ECO:0000313" key="2">
    <source>
        <dbReference type="Proteomes" id="UP000271162"/>
    </source>
</evidence>
<dbReference type="Proteomes" id="UP000271162">
    <property type="component" value="Unassembled WGS sequence"/>
</dbReference>
<reference evidence="3" key="1">
    <citation type="submission" date="2017-02" db="UniProtKB">
        <authorList>
            <consortium name="WormBaseParasite"/>
        </authorList>
    </citation>
    <scope>IDENTIFICATION</scope>
</reference>
<evidence type="ECO:0000313" key="3">
    <source>
        <dbReference type="WBParaSite" id="NBR_0000978601-mRNA-1"/>
    </source>
</evidence>
<name>A0A0N4Y274_NIPBR</name>
<protein>
    <submittedName>
        <fullName evidence="3">Photolyase/cryptochrome alpha/beta domain-containing protein</fullName>
    </submittedName>
</protein>